<dbReference type="Proteomes" id="UP000271889">
    <property type="component" value="Unassembled WGS sequence"/>
</dbReference>
<dbReference type="SUPFAM" id="SSF55486">
    <property type="entry name" value="Metalloproteases ('zincins'), catalytic domain"/>
    <property type="match status" value="1"/>
</dbReference>
<organism evidence="2 3">
    <name type="scientific">Cylicostephanus goldi</name>
    <name type="common">Nematode worm</name>
    <dbReference type="NCBI Taxonomy" id="71465"/>
    <lineage>
        <taxon>Eukaryota</taxon>
        <taxon>Metazoa</taxon>
        <taxon>Ecdysozoa</taxon>
        <taxon>Nematoda</taxon>
        <taxon>Chromadorea</taxon>
        <taxon>Rhabditida</taxon>
        <taxon>Rhabditina</taxon>
        <taxon>Rhabditomorpha</taxon>
        <taxon>Strongyloidea</taxon>
        <taxon>Strongylidae</taxon>
        <taxon>Cylicostephanus</taxon>
    </lineage>
</organism>
<reference evidence="2 3" key="1">
    <citation type="submission" date="2018-11" db="EMBL/GenBank/DDBJ databases">
        <authorList>
            <consortium name="Pathogen Informatics"/>
        </authorList>
    </citation>
    <scope>NUCLEOTIDE SEQUENCE [LARGE SCALE GENOMIC DNA]</scope>
</reference>
<feature type="domain" description="Peptidase M13 N-terminal" evidence="1">
    <location>
        <begin position="3"/>
        <end position="103"/>
    </location>
</feature>
<keyword evidence="3" id="KW-1185">Reference proteome</keyword>
<gene>
    <name evidence="2" type="ORF">CGOC_LOCUS7011</name>
</gene>
<evidence type="ECO:0000259" key="1">
    <source>
        <dbReference type="Pfam" id="PF05649"/>
    </source>
</evidence>
<accession>A0A3P6UB18</accession>
<dbReference type="AlphaFoldDB" id="A0A3P6UB18"/>
<dbReference type="OrthoDB" id="5865906at2759"/>
<dbReference type="InterPro" id="IPR042089">
    <property type="entry name" value="Peptidase_M13_dom_2"/>
</dbReference>
<dbReference type="EMBL" id="UYRV01023775">
    <property type="protein sequence ID" value="VDK74231.1"/>
    <property type="molecule type" value="Genomic_DNA"/>
</dbReference>
<dbReference type="Gene3D" id="1.10.1380.10">
    <property type="entry name" value="Neutral endopeptidase , domain2"/>
    <property type="match status" value="1"/>
</dbReference>
<dbReference type="GO" id="GO:0006508">
    <property type="term" value="P:proteolysis"/>
    <property type="evidence" value="ECO:0007669"/>
    <property type="project" value="InterPro"/>
</dbReference>
<dbReference type="Pfam" id="PF05649">
    <property type="entry name" value="Peptidase_M13_N"/>
    <property type="match status" value="1"/>
</dbReference>
<protein>
    <recommendedName>
        <fullName evidence="1">Peptidase M13 N-terminal domain-containing protein</fullName>
    </recommendedName>
</protein>
<dbReference type="InterPro" id="IPR008753">
    <property type="entry name" value="Peptidase_M13_N"/>
</dbReference>
<evidence type="ECO:0000313" key="2">
    <source>
        <dbReference type="EMBL" id="VDK74231.1"/>
    </source>
</evidence>
<name>A0A3P6UB18_CYLGO</name>
<evidence type="ECO:0000313" key="3">
    <source>
        <dbReference type="Proteomes" id="UP000271889"/>
    </source>
</evidence>
<sequence length="116" mass="13301">MARDYYVLPQHTNVLEDRVKTVNSMLKSFAEAVLEDASPYFDMMKAAARDVVKLEVQIAMASWPDSAMRNYAQQYNAYTVEALEKRYPSIIWDSYLKALLSSVTGYDIRSTNVGRF</sequence>
<proteinExistence type="predicted"/>